<evidence type="ECO:0000313" key="2">
    <source>
        <dbReference type="Proteomes" id="UP000790347"/>
    </source>
</evidence>
<organism evidence="1 2">
    <name type="scientific">Dermatophagoides farinae</name>
    <name type="common">American house dust mite</name>
    <dbReference type="NCBI Taxonomy" id="6954"/>
    <lineage>
        <taxon>Eukaryota</taxon>
        <taxon>Metazoa</taxon>
        <taxon>Ecdysozoa</taxon>
        <taxon>Arthropoda</taxon>
        <taxon>Chelicerata</taxon>
        <taxon>Arachnida</taxon>
        <taxon>Acari</taxon>
        <taxon>Acariformes</taxon>
        <taxon>Sarcoptiformes</taxon>
        <taxon>Astigmata</taxon>
        <taxon>Psoroptidia</taxon>
        <taxon>Analgoidea</taxon>
        <taxon>Pyroglyphidae</taxon>
        <taxon>Dermatophagoidinae</taxon>
        <taxon>Dermatophagoides</taxon>
    </lineage>
</organism>
<protein>
    <submittedName>
        <fullName evidence="1">Uncharacterized protein</fullName>
    </submittedName>
</protein>
<accession>A0A922L5I4</accession>
<evidence type="ECO:0000313" key="1">
    <source>
        <dbReference type="EMBL" id="KAH9521051.1"/>
    </source>
</evidence>
<gene>
    <name evidence="1" type="ORF">DERF_004730</name>
</gene>
<keyword evidence="2" id="KW-1185">Reference proteome</keyword>
<reference evidence="1" key="1">
    <citation type="submission" date="2013-05" db="EMBL/GenBank/DDBJ databases">
        <authorList>
            <person name="Yim A.K.Y."/>
            <person name="Chan T.F."/>
            <person name="Ji K.M."/>
            <person name="Liu X.Y."/>
            <person name="Zhou J.W."/>
            <person name="Li R.Q."/>
            <person name="Yang K.Y."/>
            <person name="Li J."/>
            <person name="Li M."/>
            <person name="Law P.T.W."/>
            <person name="Wu Y.L."/>
            <person name="Cai Z.L."/>
            <person name="Qin H."/>
            <person name="Bao Y."/>
            <person name="Leung R.K.K."/>
            <person name="Ng P.K.S."/>
            <person name="Zou J."/>
            <person name="Zhong X.J."/>
            <person name="Ran P.X."/>
            <person name="Zhong N.S."/>
            <person name="Liu Z.G."/>
            <person name="Tsui S.K.W."/>
        </authorList>
    </citation>
    <scope>NUCLEOTIDE SEQUENCE</scope>
    <source>
        <strain evidence="1">Derf</strain>
        <tissue evidence="1">Whole organism</tissue>
    </source>
</reference>
<sequence>MNCSDIYTIFGGQIPGRTIEQNLTSEASDGFAMSWRSAFRAKPHERSESFVFNSGIDIRRQSSLVQSIPSAFYSASSGVGNLLSQKSQKLQFTKFQSKVVRQSRSFTSKEPHVAREPQVADPWASSSFHRLFNSVKNLLHNEPNANDQIINMIDKIIMNINSSSSNQAISNDQDVFIEMIESKSKLFQCENEQPCLRDKNEILGKIIESKTNYINDLQKFTSEQREKHETIVESLKNEMNHHLKIAVNKLEYYYLRLVFFTASGAGNNYAFDPDKDPDIEYGTSTACDECLSSKTSRAKRVTVLRCPGGVPFEQNLTSEASDGFAMSWRSAFRAKPHERSE</sequence>
<proteinExistence type="predicted"/>
<dbReference type="Proteomes" id="UP000790347">
    <property type="component" value="Unassembled WGS sequence"/>
</dbReference>
<dbReference type="AlphaFoldDB" id="A0A922L5I4"/>
<comment type="caution">
    <text evidence="1">The sequence shown here is derived from an EMBL/GenBank/DDBJ whole genome shotgun (WGS) entry which is preliminary data.</text>
</comment>
<reference evidence="1" key="2">
    <citation type="journal article" date="2022" name="Res Sq">
        <title>Comparative Genomics Reveals Insights into the Divergent Evolution of Astigmatic Mites and Household Pest Adaptations.</title>
        <authorList>
            <person name="Xiong Q."/>
            <person name="Wan A.T.-Y."/>
            <person name="Liu X.-Y."/>
            <person name="Fung C.S.-H."/>
            <person name="Xiao X."/>
            <person name="Malainual N."/>
            <person name="Hou J."/>
            <person name="Wang L."/>
            <person name="Wang M."/>
            <person name="Yang K."/>
            <person name="Cui Y."/>
            <person name="Leung E."/>
            <person name="Nong W."/>
            <person name="Shin S.-K."/>
            <person name="Au S."/>
            <person name="Jeong K.Y."/>
            <person name="Chew F.T."/>
            <person name="Hui J."/>
            <person name="Leung T.F."/>
            <person name="Tungtrongchitr A."/>
            <person name="Zhong N."/>
            <person name="Liu Z."/>
            <person name="Tsui S."/>
        </authorList>
    </citation>
    <scope>NUCLEOTIDE SEQUENCE</scope>
    <source>
        <strain evidence="1">Derf</strain>
        <tissue evidence="1">Whole organism</tissue>
    </source>
</reference>
<name>A0A922L5I4_DERFA</name>
<dbReference type="EMBL" id="ASGP02000002">
    <property type="protein sequence ID" value="KAH9521051.1"/>
    <property type="molecule type" value="Genomic_DNA"/>
</dbReference>